<comment type="caution">
    <text evidence="3">The sequence shown here is derived from an EMBL/GenBank/DDBJ whole genome shotgun (WGS) entry which is preliminary data.</text>
</comment>
<dbReference type="PROSITE" id="PS00455">
    <property type="entry name" value="AMP_BINDING"/>
    <property type="match status" value="1"/>
</dbReference>
<organism evidence="3 4">
    <name type="scientific">Caldalkalibacillus uzonensis</name>
    <dbReference type="NCBI Taxonomy" id="353224"/>
    <lineage>
        <taxon>Bacteria</taxon>
        <taxon>Bacillati</taxon>
        <taxon>Bacillota</taxon>
        <taxon>Bacilli</taxon>
        <taxon>Bacillales</taxon>
        <taxon>Bacillaceae</taxon>
        <taxon>Caldalkalibacillus</taxon>
    </lineage>
</organism>
<evidence type="ECO:0000259" key="2">
    <source>
        <dbReference type="Pfam" id="PF13193"/>
    </source>
</evidence>
<gene>
    <name evidence="3" type="ORF">J2S00_003799</name>
</gene>
<dbReference type="Gene3D" id="3.30.300.30">
    <property type="match status" value="1"/>
</dbReference>
<dbReference type="InterPro" id="IPR050237">
    <property type="entry name" value="ATP-dep_AMP-bd_enzyme"/>
</dbReference>
<evidence type="ECO:0000259" key="1">
    <source>
        <dbReference type="Pfam" id="PF00501"/>
    </source>
</evidence>
<keyword evidence="3" id="KW-0436">Ligase</keyword>
<evidence type="ECO:0000313" key="3">
    <source>
        <dbReference type="EMBL" id="MDQ0340959.1"/>
    </source>
</evidence>
<dbReference type="Pfam" id="PF00501">
    <property type="entry name" value="AMP-binding"/>
    <property type="match status" value="1"/>
</dbReference>
<proteinExistence type="predicted"/>
<dbReference type="Gene3D" id="2.30.38.10">
    <property type="entry name" value="Luciferase, Domain 3"/>
    <property type="match status" value="1"/>
</dbReference>
<dbReference type="Gene3D" id="3.40.50.980">
    <property type="match status" value="2"/>
</dbReference>
<reference evidence="3 4" key="1">
    <citation type="submission" date="2023-07" db="EMBL/GenBank/DDBJ databases">
        <title>Genomic Encyclopedia of Type Strains, Phase IV (KMG-IV): sequencing the most valuable type-strain genomes for metagenomic binning, comparative biology and taxonomic classification.</title>
        <authorList>
            <person name="Goeker M."/>
        </authorList>
    </citation>
    <scope>NUCLEOTIDE SEQUENCE [LARGE SCALE GENOMIC DNA]</scope>
    <source>
        <strain evidence="3 4">DSM 17740</strain>
    </source>
</reference>
<dbReference type="NCBIfam" id="NF004837">
    <property type="entry name" value="PRK06187.1"/>
    <property type="match status" value="1"/>
</dbReference>
<dbReference type="EMBL" id="JAUSUQ010000025">
    <property type="protein sequence ID" value="MDQ0340959.1"/>
    <property type="molecule type" value="Genomic_DNA"/>
</dbReference>
<dbReference type="Proteomes" id="UP001232445">
    <property type="component" value="Unassembled WGS sequence"/>
</dbReference>
<dbReference type="SUPFAM" id="SSF56801">
    <property type="entry name" value="Acetyl-CoA synthetase-like"/>
    <property type="match status" value="1"/>
</dbReference>
<dbReference type="CDD" id="cd05936">
    <property type="entry name" value="FC-FACS_FadD_like"/>
    <property type="match status" value="1"/>
</dbReference>
<dbReference type="InterPro" id="IPR045851">
    <property type="entry name" value="AMP-bd_C_sf"/>
</dbReference>
<feature type="domain" description="AMP-binding enzyme C-terminal" evidence="2">
    <location>
        <begin position="469"/>
        <end position="544"/>
    </location>
</feature>
<feature type="domain" description="AMP-dependent synthetase/ligase" evidence="1">
    <location>
        <begin position="32"/>
        <end position="419"/>
    </location>
</feature>
<dbReference type="Pfam" id="PF13193">
    <property type="entry name" value="AMP-binding_C"/>
    <property type="match status" value="1"/>
</dbReference>
<dbReference type="EC" id="6.2.1.3" evidence="3"/>
<dbReference type="PANTHER" id="PTHR43767">
    <property type="entry name" value="LONG-CHAIN-FATTY-ACID--COA LIGASE"/>
    <property type="match status" value="1"/>
</dbReference>
<dbReference type="GO" id="GO:0004467">
    <property type="term" value="F:long-chain fatty acid-CoA ligase activity"/>
    <property type="evidence" value="ECO:0007669"/>
    <property type="project" value="UniProtKB-EC"/>
</dbReference>
<dbReference type="InterPro" id="IPR020845">
    <property type="entry name" value="AMP-binding_CS"/>
</dbReference>
<accession>A0ABU0CXV4</accession>
<dbReference type="InterPro" id="IPR025110">
    <property type="entry name" value="AMP-bd_C"/>
</dbReference>
<sequence length="568" mass="63719">MSDMQKPWLKHYPPEIPATLEYPDRIVPDLLKEAYENKPNHIAIRFMGKQLTYAELYQAAVDCARALVKLGVKPGDRVSIMLPNCPQYVISYYGILMAGAVVVQTNPLYVERELEYQLNDAGAQTIIALDLVFPKIAKVQARTPLKNVIITSIKDYLPFPKNVLYPLVVKKKQGIQVNVEYGNTVHNFKKWLKTGEGVSLNISQSPDDVALLQYTGGTTGTPKGVMLTHRNLVVNTYQCKAWMYKAEYGQERSLGIVPLFHVYGMTVVMNISIAMASTMILVPKFEVDDALKTIDKERPTLFPGAPTMYIALINHPDVGKYDLSSIKACLSGSAPLPVEVKNKFEALTNGKLVEGYGLSETSPVTHANLIWGKNVVGSIGIPWPDTDVTVISPETGEPAATGEIGEIAIKGPQVMKGYWNRPEETEKVFKDGWFLTGDMGYMDEEGYFYIVDRKKDMIIAGGFNIYPREVEEVLYEHPAVQECAVIGVPDEYRGETVKAFIVRKEGKQVTEEELEQYCRSKLAAYKVPRIYEFRDELPKSMVGKVLRRVLVDEERKKAEQERDQNVGS</sequence>
<protein>
    <submittedName>
        <fullName evidence="3">Long-chain acyl-CoA synthetase</fullName>
        <ecNumber evidence="3">6.2.1.3</ecNumber>
    </submittedName>
</protein>
<keyword evidence="4" id="KW-1185">Reference proteome</keyword>
<evidence type="ECO:0000313" key="4">
    <source>
        <dbReference type="Proteomes" id="UP001232445"/>
    </source>
</evidence>
<dbReference type="InterPro" id="IPR000873">
    <property type="entry name" value="AMP-dep_synth/lig_dom"/>
</dbReference>
<name>A0ABU0CXV4_9BACI</name>
<dbReference type="PANTHER" id="PTHR43767:SF9">
    <property type="entry name" value="LONG-CHAIN-FATTY-ACID--COA LIGASE"/>
    <property type="match status" value="1"/>
</dbReference>